<reference evidence="2" key="1">
    <citation type="submission" date="2020-08" db="EMBL/GenBank/DDBJ databases">
        <title>Genomic Encyclopedia of Type Strains, Phase III (KMG-III): the genomes of soil and plant-associated and newly described type strains.</title>
        <authorList>
            <person name="Whitman W."/>
        </authorList>
    </citation>
    <scope>NUCLEOTIDE SEQUENCE [LARGE SCALE GENOMIC DNA]</scope>
    <source>
        <strain evidence="2">CECT 8628</strain>
    </source>
</reference>
<evidence type="ECO:0000256" key="1">
    <source>
        <dbReference type="SAM" id="SignalP"/>
    </source>
</evidence>
<dbReference type="AlphaFoldDB" id="A0A839SC38"/>
<evidence type="ECO:0000313" key="2">
    <source>
        <dbReference type="EMBL" id="MBB3054872.1"/>
    </source>
</evidence>
<comment type="caution">
    <text evidence="2">The sequence shown here is derived from an EMBL/GenBank/DDBJ whole genome shotgun (WGS) entry which is preliminary data.</text>
</comment>
<keyword evidence="1" id="KW-0732">Signal</keyword>
<dbReference type="Proteomes" id="UP000539265">
    <property type="component" value="Unassembled WGS sequence"/>
</dbReference>
<keyword evidence="3" id="KW-1185">Reference proteome</keyword>
<dbReference type="EMBL" id="JACHWX010000003">
    <property type="protein sequence ID" value="MBB3054872.1"/>
    <property type="molecule type" value="Genomic_DNA"/>
</dbReference>
<protein>
    <submittedName>
        <fullName evidence="2">Uncharacterized protein</fullName>
    </submittedName>
</protein>
<gene>
    <name evidence="2" type="ORF">FHS11_001289</name>
</gene>
<sequence>MKKLHILTSLCLLSGVLHAQTFIANGQWRGVFYQPDGN</sequence>
<proteinExistence type="predicted"/>
<name>A0A839SC38_9SPHI</name>
<feature type="chain" id="PRO_5033041373" evidence="1">
    <location>
        <begin position="20"/>
        <end position="38"/>
    </location>
</feature>
<organism evidence="2 3">
    <name type="scientific">Mucilaginibacter gotjawali</name>
    <dbReference type="NCBI Taxonomy" id="1550579"/>
    <lineage>
        <taxon>Bacteria</taxon>
        <taxon>Pseudomonadati</taxon>
        <taxon>Bacteroidota</taxon>
        <taxon>Sphingobacteriia</taxon>
        <taxon>Sphingobacteriales</taxon>
        <taxon>Sphingobacteriaceae</taxon>
        <taxon>Mucilaginibacter</taxon>
    </lineage>
</organism>
<evidence type="ECO:0000313" key="3">
    <source>
        <dbReference type="Proteomes" id="UP000539265"/>
    </source>
</evidence>
<feature type="signal peptide" evidence="1">
    <location>
        <begin position="1"/>
        <end position="19"/>
    </location>
</feature>
<accession>A0A839SC38</accession>